<evidence type="ECO:0000256" key="5">
    <source>
        <dbReference type="SAM" id="MobiDB-lite"/>
    </source>
</evidence>
<keyword evidence="8" id="KW-1185">Reference proteome</keyword>
<proteinExistence type="predicted"/>
<evidence type="ECO:0000256" key="3">
    <source>
        <dbReference type="ARBA" id="ARBA00037770"/>
    </source>
</evidence>
<sequence length="555" mass="63036">MPRRKPTSLTAKKASQKQKRAIKRGDTSPPPPAPAQRRKRPGHPSRPPVPGRAREEREDDAVKLAARRLESRFLKPSPSYLALSAERASTRPLRRPIPPSAARFPRELLFEDEHGRDLTCPKRPKWRYEMTKKEVERNEEGVFAKWKSETEGRFAQWLEQERESEGEGAGGGPSYYEWNLEVWRQLWRVTELSDILLILLDARCPPLHYPPSLQVFLKQLRPARKLVLVLTKVDVVGHARAEEWAQWLRERYRGEGVRVVMVEAYRHKAPPSTAEEPQGKRAGRRVEPFLPSEFRSQLVRALREAHEELKTPPAGEEGKWKCRVRRDVDWEAVERGLGGKVHQPEHREAERPPPENLDEEGEGEHDAPPEYLTIGLIGQPNVGKSSLLNALFGRPRVRASRTPGKTKHFQTLFLAPEVRLVDCPGLVLPSYVHMELQALAGVLPIAQLPSLPSCISYALQVLPLERIFKLERAESVEKRELEAKKTWRGERPVLDREEGGREGEWTAMQVLESYALAKGWITAKAGRPDVGRAGNAIMRAVAEARIPWGFGLPNG</sequence>
<evidence type="ECO:0000313" key="7">
    <source>
        <dbReference type="EMBL" id="KZO95953.1"/>
    </source>
</evidence>
<dbReference type="Pfam" id="PF01926">
    <property type="entry name" value="MMR_HSR1"/>
    <property type="match status" value="1"/>
</dbReference>
<dbReference type="AlphaFoldDB" id="A0A167LRD1"/>
<dbReference type="InterPro" id="IPR006073">
    <property type="entry name" value="GTP-bd"/>
</dbReference>
<dbReference type="STRING" id="1330018.A0A167LRD1"/>
<feature type="compositionally biased region" description="Basic and acidic residues" evidence="5">
    <location>
        <begin position="342"/>
        <end position="353"/>
    </location>
</feature>
<feature type="region of interest" description="Disordered" evidence="5">
    <location>
        <begin position="335"/>
        <end position="372"/>
    </location>
</feature>
<protein>
    <recommendedName>
        <fullName evidence="4">Guanine nucleotide-binding protein-like 1</fullName>
    </recommendedName>
</protein>
<name>A0A167LRD1_CALVF</name>
<keyword evidence="1" id="KW-0547">Nucleotide-binding</keyword>
<gene>
    <name evidence="7" type="ORF">CALVIDRAFT_515233</name>
</gene>
<dbReference type="Proteomes" id="UP000076738">
    <property type="component" value="Unassembled WGS sequence"/>
</dbReference>
<feature type="region of interest" description="Disordered" evidence="5">
    <location>
        <begin position="75"/>
        <end position="100"/>
    </location>
</feature>
<dbReference type="Gene3D" id="3.40.50.300">
    <property type="entry name" value="P-loop containing nucleotide triphosphate hydrolases"/>
    <property type="match status" value="1"/>
</dbReference>
<feature type="domain" description="G" evidence="6">
    <location>
        <begin position="373"/>
        <end position="427"/>
    </location>
</feature>
<reference evidence="7 8" key="1">
    <citation type="journal article" date="2016" name="Mol. Biol. Evol.">
        <title>Comparative Genomics of Early-Diverging Mushroom-Forming Fungi Provides Insights into the Origins of Lignocellulose Decay Capabilities.</title>
        <authorList>
            <person name="Nagy L.G."/>
            <person name="Riley R."/>
            <person name="Tritt A."/>
            <person name="Adam C."/>
            <person name="Daum C."/>
            <person name="Floudas D."/>
            <person name="Sun H."/>
            <person name="Yadav J.S."/>
            <person name="Pangilinan J."/>
            <person name="Larsson K.H."/>
            <person name="Matsuura K."/>
            <person name="Barry K."/>
            <person name="Labutti K."/>
            <person name="Kuo R."/>
            <person name="Ohm R.A."/>
            <person name="Bhattacharya S.S."/>
            <person name="Shirouzu T."/>
            <person name="Yoshinaga Y."/>
            <person name="Martin F.M."/>
            <person name="Grigoriev I.V."/>
            <person name="Hibbett D.S."/>
        </authorList>
    </citation>
    <scope>NUCLEOTIDE SEQUENCE [LARGE SCALE GENOMIC DNA]</scope>
    <source>
        <strain evidence="7 8">TUFC12733</strain>
    </source>
</reference>
<evidence type="ECO:0000313" key="8">
    <source>
        <dbReference type="Proteomes" id="UP000076738"/>
    </source>
</evidence>
<feature type="region of interest" description="Disordered" evidence="5">
    <location>
        <begin position="1"/>
        <end position="61"/>
    </location>
</feature>
<evidence type="ECO:0000256" key="2">
    <source>
        <dbReference type="ARBA" id="ARBA00023134"/>
    </source>
</evidence>
<dbReference type="InterPro" id="IPR043358">
    <property type="entry name" value="GNL1-like"/>
</dbReference>
<keyword evidence="7" id="KW-0378">Hydrolase</keyword>
<feature type="compositionally biased region" description="Basic and acidic residues" evidence="5">
    <location>
        <begin position="52"/>
        <end position="61"/>
    </location>
</feature>
<dbReference type="EMBL" id="KV417286">
    <property type="protein sequence ID" value="KZO95953.1"/>
    <property type="molecule type" value="Genomic_DNA"/>
</dbReference>
<dbReference type="GO" id="GO:0003924">
    <property type="term" value="F:GTPase activity"/>
    <property type="evidence" value="ECO:0007669"/>
    <property type="project" value="InterPro"/>
</dbReference>
<keyword evidence="2" id="KW-0342">GTP-binding</keyword>
<evidence type="ECO:0000259" key="6">
    <source>
        <dbReference type="Pfam" id="PF01926"/>
    </source>
</evidence>
<evidence type="ECO:0000256" key="1">
    <source>
        <dbReference type="ARBA" id="ARBA00022741"/>
    </source>
</evidence>
<dbReference type="InterPro" id="IPR027417">
    <property type="entry name" value="P-loop_NTPase"/>
</dbReference>
<organism evidence="7 8">
    <name type="scientific">Calocera viscosa (strain TUFC12733)</name>
    <dbReference type="NCBI Taxonomy" id="1330018"/>
    <lineage>
        <taxon>Eukaryota</taxon>
        <taxon>Fungi</taxon>
        <taxon>Dikarya</taxon>
        <taxon>Basidiomycota</taxon>
        <taxon>Agaricomycotina</taxon>
        <taxon>Dacrymycetes</taxon>
        <taxon>Dacrymycetales</taxon>
        <taxon>Dacrymycetaceae</taxon>
        <taxon>Calocera</taxon>
    </lineage>
</organism>
<comment type="function">
    <text evidence="3">Possible regulatory or functional link with the histocompatibility cluster.</text>
</comment>
<dbReference type="OrthoDB" id="61815at2759"/>
<feature type="non-terminal residue" evidence="7">
    <location>
        <position position="555"/>
    </location>
</feature>
<dbReference type="GO" id="GO:0005525">
    <property type="term" value="F:GTP binding"/>
    <property type="evidence" value="ECO:0007669"/>
    <property type="project" value="UniProtKB-KW"/>
</dbReference>
<evidence type="ECO:0000256" key="4">
    <source>
        <dbReference type="ARBA" id="ARBA00039902"/>
    </source>
</evidence>
<accession>A0A167LRD1</accession>
<dbReference type="SUPFAM" id="SSF52540">
    <property type="entry name" value="P-loop containing nucleoside triphosphate hydrolases"/>
    <property type="match status" value="1"/>
</dbReference>
<dbReference type="PANTHER" id="PTHR45709:SF3">
    <property type="entry name" value="GUANINE NUCLEOTIDE-BINDING PROTEIN-LIKE 1"/>
    <property type="match status" value="1"/>
</dbReference>
<dbReference type="PANTHER" id="PTHR45709">
    <property type="entry name" value="LARGE SUBUNIT GTPASE 1 HOMOLOG-RELATED"/>
    <property type="match status" value="1"/>
</dbReference>